<reference evidence="1" key="1">
    <citation type="submission" date="2021-06" db="EMBL/GenBank/DDBJ databases">
        <authorList>
            <person name="Kallberg Y."/>
            <person name="Tangrot J."/>
            <person name="Rosling A."/>
        </authorList>
    </citation>
    <scope>NUCLEOTIDE SEQUENCE</scope>
    <source>
        <strain evidence="1">MA461A</strain>
    </source>
</reference>
<proteinExistence type="predicted"/>
<protein>
    <submittedName>
        <fullName evidence="1">17863_t:CDS:1</fullName>
    </submittedName>
</protein>
<sequence length="423" mass="49729">QYKDQISTNNFHLLNSNMFAKPKKALFYQTKDVIHSYSNFKNVESISIGESERFYKATFKSYNITAILKPITIPQQFSLKELVKEVDRYRNIKRHDNILRMFGLTKPDSNSYMLILDYANDGTLRQYLEINFMLMRWKDKLYLAKQIANGINHLHSNHIIHGHLNSENILVHQGSIKLCFSSKIFMKQNQCQHFLSFVQYFDPQYLQNPQTFDLNQSSDIYSVGVLLWEVSSGTIPFESDSPFGYNCLHDIINGKRETEIPGTPREYSLIYKDCWNHHANKRPSIRQVISRLNKINEIMIEELDYIHKEQNKDQSDQDSINKSDDWHIVIGKLLQYFISQFNETTNSTQITNNLINYFEANQLDPFLIFNQLAYQDHNFSMIGYFHEHGIGTDVDYQKAFWMYKLSSESTVNLDDSSLIEHPE</sequence>
<comment type="caution">
    <text evidence="1">The sequence shown here is derived from an EMBL/GenBank/DDBJ whole genome shotgun (WGS) entry which is preliminary data.</text>
</comment>
<feature type="non-terminal residue" evidence="1">
    <location>
        <position position="1"/>
    </location>
</feature>
<evidence type="ECO:0000313" key="1">
    <source>
        <dbReference type="EMBL" id="CAG8646996.1"/>
    </source>
</evidence>
<name>A0ACA9NCL8_9GLOM</name>
<organism evidence="1 2">
    <name type="scientific">Racocetra persica</name>
    <dbReference type="NCBI Taxonomy" id="160502"/>
    <lineage>
        <taxon>Eukaryota</taxon>
        <taxon>Fungi</taxon>
        <taxon>Fungi incertae sedis</taxon>
        <taxon>Mucoromycota</taxon>
        <taxon>Glomeromycotina</taxon>
        <taxon>Glomeromycetes</taxon>
        <taxon>Diversisporales</taxon>
        <taxon>Gigasporaceae</taxon>
        <taxon>Racocetra</taxon>
    </lineage>
</organism>
<dbReference type="Proteomes" id="UP000789920">
    <property type="component" value="Unassembled WGS sequence"/>
</dbReference>
<keyword evidence="2" id="KW-1185">Reference proteome</keyword>
<gene>
    <name evidence="1" type="ORF">RPERSI_LOCUS7716</name>
</gene>
<accession>A0ACA9NCL8</accession>
<dbReference type="EMBL" id="CAJVQC010013306">
    <property type="protein sequence ID" value="CAG8646996.1"/>
    <property type="molecule type" value="Genomic_DNA"/>
</dbReference>
<evidence type="ECO:0000313" key="2">
    <source>
        <dbReference type="Proteomes" id="UP000789920"/>
    </source>
</evidence>